<gene>
    <name evidence="4" type="ORF">SAMN05421858_1202</name>
</gene>
<feature type="domain" description="DUF7108" evidence="2">
    <location>
        <begin position="27"/>
        <end position="111"/>
    </location>
</feature>
<evidence type="ECO:0000313" key="4">
    <source>
        <dbReference type="EMBL" id="SIR03769.1"/>
    </source>
</evidence>
<feature type="domain" description="DUF7108" evidence="3">
    <location>
        <begin position="116"/>
        <end position="199"/>
    </location>
</feature>
<feature type="region of interest" description="Disordered" evidence="1">
    <location>
        <begin position="1"/>
        <end position="33"/>
    </location>
</feature>
<evidence type="ECO:0000259" key="2">
    <source>
        <dbReference type="Pfam" id="PF23418"/>
    </source>
</evidence>
<dbReference type="InterPro" id="IPR055532">
    <property type="entry name" value="DUF7108_N"/>
</dbReference>
<reference evidence="5" key="1">
    <citation type="submission" date="2017-01" db="EMBL/GenBank/DDBJ databases">
        <authorList>
            <person name="Varghese N."/>
            <person name="Submissions S."/>
        </authorList>
    </citation>
    <scope>NUCLEOTIDE SEQUENCE [LARGE SCALE GENOMIC DNA]</scope>
    <source>
        <strain evidence="5">CGMCC 1.7737</strain>
    </source>
</reference>
<accession>A0A1N6XNI1</accession>
<dbReference type="Proteomes" id="UP000186914">
    <property type="component" value="Unassembled WGS sequence"/>
</dbReference>
<evidence type="ECO:0000259" key="3">
    <source>
        <dbReference type="Pfam" id="PF23420"/>
    </source>
</evidence>
<evidence type="ECO:0000313" key="5">
    <source>
        <dbReference type="Proteomes" id="UP000186914"/>
    </source>
</evidence>
<dbReference type="AlphaFoldDB" id="A0A1N6XNI1"/>
<name>A0A1N6XNI1_9EURY</name>
<dbReference type="InterPro" id="IPR056494">
    <property type="entry name" value="DUF7108_C"/>
</dbReference>
<dbReference type="EMBL" id="FTNO01000001">
    <property type="protein sequence ID" value="SIR03769.1"/>
    <property type="molecule type" value="Genomic_DNA"/>
</dbReference>
<keyword evidence="5" id="KW-1185">Reference proteome</keyword>
<proteinExistence type="predicted"/>
<sequence>MADLPNEPEASDEPESGDEAESLDESELPMETVEEAERLTHLARTADGDEADAYRNERATLLAEQDFVARVREDETRSVLVLHPDEWLEGGTIQVERIDDTERAVEIPLDGPGDPDDWDDIDAHNRAVAAAVREQHGDVHGANAEAFADFMSNHYARPVESATDEEVTEFCTEYFPRNAWPTDEQKLVVETSVELVFNCV</sequence>
<protein>
    <recommendedName>
        <fullName evidence="6">RnhA operon protein</fullName>
    </recommendedName>
</protein>
<evidence type="ECO:0008006" key="6">
    <source>
        <dbReference type="Google" id="ProtNLM"/>
    </source>
</evidence>
<organism evidence="4 5">
    <name type="scientific">Haladaptatus litoreus</name>
    <dbReference type="NCBI Taxonomy" id="553468"/>
    <lineage>
        <taxon>Archaea</taxon>
        <taxon>Methanobacteriati</taxon>
        <taxon>Methanobacteriota</taxon>
        <taxon>Stenosarchaea group</taxon>
        <taxon>Halobacteria</taxon>
        <taxon>Halobacteriales</taxon>
        <taxon>Haladaptataceae</taxon>
        <taxon>Haladaptatus</taxon>
    </lineage>
</organism>
<dbReference type="RefSeq" id="WP_076428839.1">
    <property type="nucleotide sequence ID" value="NZ_FTNO01000001.1"/>
</dbReference>
<dbReference type="Pfam" id="PF23418">
    <property type="entry name" value="DUF7108"/>
    <property type="match status" value="1"/>
</dbReference>
<feature type="compositionally biased region" description="Acidic residues" evidence="1">
    <location>
        <begin position="9"/>
        <end position="33"/>
    </location>
</feature>
<dbReference type="Pfam" id="PF23420">
    <property type="entry name" value="DUF7108_C"/>
    <property type="match status" value="1"/>
</dbReference>
<evidence type="ECO:0000256" key="1">
    <source>
        <dbReference type="SAM" id="MobiDB-lite"/>
    </source>
</evidence>